<keyword evidence="3" id="KW-1185">Reference proteome</keyword>
<proteinExistence type="predicted"/>
<evidence type="ECO:0000256" key="1">
    <source>
        <dbReference type="SAM" id="SignalP"/>
    </source>
</evidence>
<accession>A0A401RK32</accession>
<feature type="signal peptide" evidence="1">
    <location>
        <begin position="1"/>
        <end position="27"/>
    </location>
</feature>
<name>A0A401RK32_CHIPU</name>
<organism evidence="2 3">
    <name type="scientific">Chiloscyllium punctatum</name>
    <name type="common">Brownbanded bambooshark</name>
    <name type="synonym">Hemiscyllium punctatum</name>
    <dbReference type="NCBI Taxonomy" id="137246"/>
    <lineage>
        <taxon>Eukaryota</taxon>
        <taxon>Metazoa</taxon>
        <taxon>Chordata</taxon>
        <taxon>Craniata</taxon>
        <taxon>Vertebrata</taxon>
        <taxon>Chondrichthyes</taxon>
        <taxon>Elasmobranchii</taxon>
        <taxon>Galeomorphii</taxon>
        <taxon>Galeoidea</taxon>
        <taxon>Orectolobiformes</taxon>
        <taxon>Hemiscylliidae</taxon>
        <taxon>Chiloscyllium</taxon>
    </lineage>
</organism>
<keyword evidence="1" id="KW-0732">Signal</keyword>
<sequence>MGNTGRNQSVSFLRSISLFFLFTRGHSVGFPNVKLKRHRREVSPDLESGAESEEAVGKGLNLFVVWGEVRHLPGYRGLFFSWNIRPTEQPVGLLNLWCPGIQGKRKHPCCRSPFTKVADIMVAEVLG</sequence>
<dbReference type="EMBL" id="BEZZ01001425">
    <property type="protein sequence ID" value="GCC18497.1"/>
    <property type="molecule type" value="Genomic_DNA"/>
</dbReference>
<feature type="chain" id="PRO_5019300529" evidence="1">
    <location>
        <begin position="28"/>
        <end position="127"/>
    </location>
</feature>
<dbReference type="Proteomes" id="UP000287033">
    <property type="component" value="Unassembled WGS sequence"/>
</dbReference>
<reference evidence="2 3" key="1">
    <citation type="journal article" date="2018" name="Nat. Ecol. Evol.">
        <title>Shark genomes provide insights into elasmobranch evolution and the origin of vertebrates.</title>
        <authorList>
            <person name="Hara Y"/>
            <person name="Yamaguchi K"/>
            <person name="Onimaru K"/>
            <person name="Kadota M"/>
            <person name="Koyanagi M"/>
            <person name="Keeley SD"/>
            <person name="Tatsumi K"/>
            <person name="Tanaka K"/>
            <person name="Motone F"/>
            <person name="Kageyama Y"/>
            <person name="Nozu R"/>
            <person name="Adachi N"/>
            <person name="Nishimura O"/>
            <person name="Nakagawa R"/>
            <person name="Tanegashima C"/>
            <person name="Kiyatake I"/>
            <person name="Matsumoto R"/>
            <person name="Murakumo K"/>
            <person name="Nishida K"/>
            <person name="Terakita A"/>
            <person name="Kuratani S"/>
            <person name="Sato K"/>
            <person name="Hyodo S Kuraku.S."/>
        </authorList>
    </citation>
    <scope>NUCLEOTIDE SEQUENCE [LARGE SCALE GENOMIC DNA]</scope>
</reference>
<comment type="caution">
    <text evidence="2">The sequence shown here is derived from an EMBL/GenBank/DDBJ whole genome shotgun (WGS) entry which is preliminary data.</text>
</comment>
<evidence type="ECO:0000313" key="3">
    <source>
        <dbReference type="Proteomes" id="UP000287033"/>
    </source>
</evidence>
<gene>
    <name evidence="2" type="ORF">chiPu_0017961</name>
</gene>
<evidence type="ECO:0000313" key="2">
    <source>
        <dbReference type="EMBL" id="GCC18497.1"/>
    </source>
</evidence>
<protein>
    <submittedName>
        <fullName evidence="2">Uncharacterized protein</fullName>
    </submittedName>
</protein>
<dbReference type="AlphaFoldDB" id="A0A401RK32"/>